<dbReference type="GO" id="GO:0043565">
    <property type="term" value="F:sequence-specific DNA binding"/>
    <property type="evidence" value="ECO:0007669"/>
    <property type="project" value="InterPro"/>
</dbReference>
<keyword evidence="3" id="KW-0804">Transcription</keyword>
<accession>Q1N1F9</accession>
<comment type="caution">
    <text evidence="5">The sequence shown here is derived from an EMBL/GenBank/DDBJ whole genome shotgun (WGS) entry which is preliminary data.</text>
</comment>
<dbReference type="SUPFAM" id="SSF46689">
    <property type="entry name" value="Homeodomain-like"/>
    <property type="match status" value="2"/>
</dbReference>
<proteinExistence type="predicted"/>
<dbReference type="InterPro" id="IPR002818">
    <property type="entry name" value="DJ-1/PfpI"/>
</dbReference>
<gene>
    <name evidence="5" type="ORF">RED65_03595</name>
</gene>
<feature type="domain" description="HTH araC/xylS-type" evidence="4">
    <location>
        <begin position="237"/>
        <end position="335"/>
    </location>
</feature>
<dbReference type="PANTHER" id="PTHR43280:SF2">
    <property type="entry name" value="HTH-TYPE TRANSCRIPTIONAL REGULATOR EXSA"/>
    <property type="match status" value="1"/>
</dbReference>
<name>Q1N1F9_9GAMM</name>
<evidence type="ECO:0000313" key="5">
    <source>
        <dbReference type="EMBL" id="EAT12091.1"/>
    </source>
</evidence>
<dbReference type="PANTHER" id="PTHR43280">
    <property type="entry name" value="ARAC-FAMILY TRANSCRIPTIONAL REGULATOR"/>
    <property type="match status" value="1"/>
</dbReference>
<dbReference type="STRING" id="207949.RED65_03595"/>
<dbReference type="PROSITE" id="PS01124">
    <property type="entry name" value="HTH_ARAC_FAMILY_2"/>
    <property type="match status" value="1"/>
</dbReference>
<dbReference type="RefSeq" id="WP_007019051.1">
    <property type="nucleotide sequence ID" value="NZ_CH724120.1"/>
</dbReference>
<dbReference type="HOGENOM" id="CLU_000445_59_0_6"/>
<keyword evidence="1" id="KW-0805">Transcription regulation</keyword>
<dbReference type="EMBL" id="AAQH01000010">
    <property type="protein sequence ID" value="EAT12091.1"/>
    <property type="molecule type" value="Genomic_DNA"/>
</dbReference>
<dbReference type="SUPFAM" id="SSF52317">
    <property type="entry name" value="Class I glutamine amidotransferase-like"/>
    <property type="match status" value="1"/>
</dbReference>
<protein>
    <submittedName>
        <fullName evidence="5">Transcriptional regulator containing an amidase domain and an AraC-type DNA-binding HTH domain</fullName>
    </submittedName>
</protein>
<dbReference type="InterPro" id="IPR009057">
    <property type="entry name" value="Homeodomain-like_sf"/>
</dbReference>
<dbReference type="Pfam" id="PF01965">
    <property type="entry name" value="DJ-1_PfpI"/>
    <property type="match status" value="1"/>
</dbReference>
<dbReference type="GO" id="GO:0003700">
    <property type="term" value="F:DNA-binding transcription factor activity"/>
    <property type="evidence" value="ECO:0007669"/>
    <property type="project" value="InterPro"/>
</dbReference>
<evidence type="ECO:0000256" key="3">
    <source>
        <dbReference type="ARBA" id="ARBA00023163"/>
    </source>
</evidence>
<organism evidence="5 6">
    <name type="scientific">Bermanella marisrubri</name>
    <dbReference type="NCBI Taxonomy" id="207949"/>
    <lineage>
        <taxon>Bacteria</taxon>
        <taxon>Pseudomonadati</taxon>
        <taxon>Pseudomonadota</taxon>
        <taxon>Gammaproteobacteria</taxon>
        <taxon>Oceanospirillales</taxon>
        <taxon>Oceanospirillaceae</taxon>
        <taxon>Bermanella</taxon>
    </lineage>
</organism>
<dbReference type="Gene3D" id="1.10.10.60">
    <property type="entry name" value="Homeodomain-like"/>
    <property type="match status" value="2"/>
</dbReference>
<evidence type="ECO:0000313" key="6">
    <source>
        <dbReference type="Proteomes" id="UP000004263"/>
    </source>
</evidence>
<dbReference type="InterPro" id="IPR018060">
    <property type="entry name" value="HTH_AraC"/>
</dbReference>
<keyword evidence="2 5" id="KW-0238">DNA-binding</keyword>
<keyword evidence="6" id="KW-1185">Reference proteome</keyword>
<dbReference type="AlphaFoldDB" id="Q1N1F9"/>
<dbReference type="Pfam" id="PF12833">
    <property type="entry name" value="HTH_18"/>
    <property type="match status" value="1"/>
</dbReference>
<reference evidence="5 6" key="1">
    <citation type="submission" date="2006-03" db="EMBL/GenBank/DDBJ databases">
        <authorList>
            <person name="Pinhassi J."/>
            <person name="Pedros-Alio C."/>
            <person name="Ferriera S."/>
            <person name="Johnson J."/>
            <person name="Kravitz S."/>
            <person name="Halpern A."/>
            <person name="Remington K."/>
            <person name="Beeson K."/>
            <person name="Tran B."/>
            <person name="Rogers Y.-H."/>
            <person name="Friedman R."/>
            <person name="Venter J.C."/>
        </authorList>
    </citation>
    <scope>NUCLEOTIDE SEQUENCE [LARGE SCALE GENOMIC DNA]</scope>
    <source>
        <strain evidence="5 6">RED65</strain>
    </source>
</reference>
<evidence type="ECO:0000259" key="4">
    <source>
        <dbReference type="PROSITE" id="PS01124"/>
    </source>
</evidence>
<evidence type="ECO:0000256" key="2">
    <source>
        <dbReference type="ARBA" id="ARBA00023125"/>
    </source>
</evidence>
<dbReference type="Gene3D" id="3.40.50.880">
    <property type="match status" value="1"/>
</dbReference>
<dbReference type="Proteomes" id="UP000004263">
    <property type="component" value="Unassembled WGS sequence"/>
</dbReference>
<dbReference type="SMART" id="SM00342">
    <property type="entry name" value="HTH_ARAC"/>
    <property type="match status" value="1"/>
</dbReference>
<evidence type="ECO:0000256" key="1">
    <source>
        <dbReference type="ARBA" id="ARBA00023015"/>
    </source>
</evidence>
<dbReference type="OrthoDB" id="9803764at2"/>
<dbReference type="InterPro" id="IPR029062">
    <property type="entry name" value="Class_I_gatase-like"/>
</dbReference>
<sequence length="340" mass="38513">MTEKETRDIWVVGFDGALATAITGVVDLLALAGVTYQRIQGQAIEPLFNLRVVAAERGPIRCINGLNLYAEHDFQSLMSNVDSEGVVAPYAVVVPTIGADIGQTLNNNHPMLAFLKWAKQNCQIISANCTGNFFLAEAGLLNGKQATTHWGFEDVFKRHYPNVDLRIDQLITQDDNIYCAGGGLAWFDMGLLMIEQHAGYEVAIQTARAFVIDYRRQSQLSYRLHRMRPNHQDSLIQSIQDYLDAAYHKPVTLDDLAKTFNISQRTLIRRFKQALDMTPHSYIQNLRMEVAQKALAETERTVETVMQQVGYEDVSAFRRLFKQHTGLTPNAYRDRFARRL</sequence>